<dbReference type="Proteomes" id="UP000636709">
    <property type="component" value="Unassembled WGS sequence"/>
</dbReference>
<dbReference type="AlphaFoldDB" id="A0A835BXR4"/>
<dbReference type="EMBL" id="JACEFO010001732">
    <property type="protein sequence ID" value="KAF8715452.1"/>
    <property type="molecule type" value="Genomic_DNA"/>
</dbReference>
<gene>
    <name evidence="1" type="ORF">HU200_027103</name>
</gene>
<keyword evidence="2" id="KW-1185">Reference proteome</keyword>
<protein>
    <submittedName>
        <fullName evidence="1">Uncharacterized protein</fullName>
    </submittedName>
</protein>
<reference evidence="1" key="1">
    <citation type="submission" date="2020-07" db="EMBL/GenBank/DDBJ databases">
        <title>Genome sequence and genetic diversity analysis of an under-domesticated orphan crop, white fonio (Digitaria exilis).</title>
        <authorList>
            <person name="Bennetzen J.L."/>
            <person name="Chen S."/>
            <person name="Ma X."/>
            <person name="Wang X."/>
            <person name="Yssel A.E.J."/>
            <person name="Chaluvadi S.R."/>
            <person name="Johnson M."/>
            <person name="Gangashetty P."/>
            <person name="Hamidou F."/>
            <person name="Sanogo M.D."/>
            <person name="Zwaenepoel A."/>
            <person name="Wallace J."/>
            <person name="Van De Peer Y."/>
            <person name="Van Deynze A."/>
        </authorList>
    </citation>
    <scope>NUCLEOTIDE SEQUENCE</scope>
    <source>
        <tissue evidence="1">Leaves</tissue>
    </source>
</reference>
<organism evidence="1 2">
    <name type="scientific">Digitaria exilis</name>
    <dbReference type="NCBI Taxonomy" id="1010633"/>
    <lineage>
        <taxon>Eukaryota</taxon>
        <taxon>Viridiplantae</taxon>
        <taxon>Streptophyta</taxon>
        <taxon>Embryophyta</taxon>
        <taxon>Tracheophyta</taxon>
        <taxon>Spermatophyta</taxon>
        <taxon>Magnoliopsida</taxon>
        <taxon>Liliopsida</taxon>
        <taxon>Poales</taxon>
        <taxon>Poaceae</taxon>
        <taxon>PACMAD clade</taxon>
        <taxon>Panicoideae</taxon>
        <taxon>Panicodae</taxon>
        <taxon>Paniceae</taxon>
        <taxon>Anthephorinae</taxon>
        <taxon>Digitaria</taxon>
    </lineage>
</organism>
<sequence>MRQQASLLGTFMFDINDKLHMKVAEQLGILQHHKYSMVYADELRYYTYGMVDADEVLFWNYSTMDLQMIQKNSVSQREIKYSIAPQIFQKLQAKKYMLVIENLNEPINPIKYDALTEGLWFPPPTMEDSHWLVSTTCQDVYDRINPGYDLVQFFTGDDILMLTLYSLREAAKYISSVVGHENQQYWHHVSLQCFHYTTMLLIPGSSKVNPSEVDARAHVYSSEALTRRWATQGILPVMNTP</sequence>
<accession>A0A835BXR4</accession>
<dbReference type="OrthoDB" id="583206at2759"/>
<comment type="caution">
    <text evidence="1">The sequence shown here is derived from an EMBL/GenBank/DDBJ whole genome shotgun (WGS) entry which is preliminary data.</text>
</comment>
<name>A0A835BXR4_9POAL</name>
<evidence type="ECO:0000313" key="1">
    <source>
        <dbReference type="EMBL" id="KAF8715452.1"/>
    </source>
</evidence>
<proteinExistence type="predicted"/>
<evidence type="ECO:0000313" key="2">
    <source>
        <dbReference type="Proteomes" id="UP000636709"/>
    </source>
</evidence>